<dbReference type="KEGG" id="nde:NIDE3817"/>
<gene>
    <name evidence="1" type="ORF">NIDE3817</name>
</gene>
<reference evidence="1 2" key="1">
    <citation type="journal article" date="2010" name="Proc. Natl. Acad. Sci. U.S.A.">
        <title>A Nitrospira metagenome illuminates the physiology and evolution of globally important nitrite-oxidizing bacteria.</title>
        <authorList>
            <person name="Lucker S."/>
            <person name="Wagner M."/>
            <person name="Maixner F."/>
            <person name="Pelletier E."/>
            <person name="Koch H."/>
            <person name="Vacherie B."/>
            <person name="Rattei T."/>
            <person name="Sinninghe Damste J."/>
            <person name="Spieck E."/>
            <person name="Le Paslier D."/>
            <person name="Daims H."/>
        </authorList>
    </citation>
    <scope>NUCLEOTIDE SEQUENCE [LARGE SCALE GENOMIC DNA]</scope>
</reference>
<evidence type="ECO:0000313" key="1">
    <source>
        <dbReference type="EMBL" id="CBK43492.1"/>
    </source>
</evidence>
<evidence type="ECO:0000313" key="2">
    <source>
        <dbReference type="Proteomes" id="UP000001660"/>
    </source>
</evidence>
<dbReference type="STRING" id="330214.NIDE3817"/>
<evidence type="ECO:0008006" key="3">
    <source>
        <dbReference type="Google" id="ProtNLM"/>
    </source>
</evidence>
<dbReference type="HOGENOM" id="CLU_2536360_0_0_0"/>
<sequence>MDPAHPLESAIHRELARVGICTLAELGELLPGYPQTDIMAAVARLTQEGALTHRHAGSLHPLLWLPPCRPSRRSAPEAMTSAA</sequence>
<dbReference type="EMBL" id="FP929003">
    <property type="protein sequence ID" value="CBK43492.1"/>
    <property type="molecule type" value="Genomic_DNA"/>
</dbReference>
<proteinExistence type="predicted"/>
<name>D8PJB8_9BACT</name>
<keyword evidence="2" id="KW-1185">Reference proteome</keyword>
<protein>
    <recommendedName>
        <fullName evidence="3">DprA winged helix domain-containing protein</fullName>
    </recommendedName>
</protein>
<dbReference type="AlphaFoldDB" id="D8PJB8"/>
<organism evidence="1 2">
    <name type="scientific">Nitrospira defluvii</name>
    <dbReference type="NCBI Taxonomy" id="330214"/>
    <lineage>
        <taxon>Bacteria</taxon>
        <taxon>Pseudomonadati</taxon>
        <taxon>Nitrospirota</taxon>
        <taxon>Nitrospiria</taxon>
        <taxon>Nitrospirales</taxon>
        <taxon>Nitrospiraceae</taxon>
        <taxon>Nitrospira</taxon>
    </lineage>
</organism>
<dbReference type="Proteomes" id="UP000001660">
    <property type="component" value="Chromosome"/>
</dbReference>
<accession>D8PJB8</accession>